<dbReference type="InterPro" id="IPR050860">
    <property type="entry name" value="FeoB_GTPase"/>
</dbReference>
<comment type="subcellular location">
    <subcellularLocation>
        <location evidence="2">Cell inner membrane</location>
        <topology evidence="2">Multi-pass membrane protein</topology>
    </subcellularLocation>
    <subcellularLocation>
        <location evidence="17">Cell membrane</location>
        <topology evidence="17">Multi-pass membrane protein</topology>
    </subcellularLocation>
</comment>
<evidence type="ECO:0000256" key="18">
    <source>
        <dbReference type="SAM" id="MobiDB-lite"/>
    </source>
</evidence>
<feature type="transmembrane region" description="Helical" evidence="17">
    <location>
        <begin position="730"/>
        <end position="750"/>
    </location>
</feature>
<dbReference type="InterPro" id="IPR008988">
    <property type="entry name" value="Transcriptional_repressor_C"/>
</dbReference>
<keyword evidence="11" id="KW-0406">Ion transport</keyword>
<dbReference type="Pfam" id="PF17910">
    <property type="entry name" value="FeoB_Cyto"/>
    <property type="match status" value="1"/>
</dbReference>
<keyword evidence="16" id="KW-0479">Metal-binding</keyword>
<dbReference type="InterPro" id="IPR003373">
    <property type="entry name" value="Fe2_transport_prot-B"/>
</dbReference>
<dbReference type="InterPro" id="IPR011642">
    <property type="entry name" value="Gate_dom"/>
</dbReference>
<feature type="domain" description="FeoB-type G" evidence="19">
    <location>
        <begin position="121"/>
        <end position="282"/>
    </location>
</feature>
<dbReference type="Pfam" id="PF07670">
    <property type="entry name" value="Gate"/>
    <property type="match status" value="2"/>
</dbReference>
<evidence type="ECO:0000313" key="21">
    <source>
        <dbReference type="Proteomes" id="UP000283745"/>
    </source>
</evidence>
<keyword evidence="3 17" id="KW-0813">Transport</keyword>
<feature type="transmembrane region" description="Helical" evidence="17">
    <location>
        <begin position="638"/>
        <end position="657"/>
    </location>
</feature>
<comment type="caution">
    <text evidence="20">The sequence shown here is derived from an EMBL/GenBank/DDBJ whole genome shotgun (WGS) entry which is preliminary data.</text>
</comment>
<dbReference type="Gene3D" id="1.10.287.1770">
    <property type="match status" value="1"/>
</dbReference>
<dbReference type="SUPFAM" id="SSF50037">
    <property type="entry name" value="C-terminal domain of transcriptional repressors"/>
    <property type="match status" value="1"/>
</dbReference>
<dbReference type="PANTHER" id="PTHR43185">
    <property type="entry name" value="FERROUS IRON TRANSPORT PROTEIN B"/>
    <property type="match status" value="1"/>
</dbReference>
<protein>
    <recommendedName>
        <fullName evidence="14 17">Ferrous iron transport protein B</fullName>
    </recommendedName>
</protein>
<evidence type="ECO:0000256" key="16">
    <source>
        <dbReference type="PIRSR" id="PIRSR603373-2"/>
    </source>
</evidence>
<evidence type="ECO:0000256" key="4">
    <source>
        <dbReference type="ARBA" id="ARBA00022475"/>
    </source>
</evidence>
<feature type="transmembrane region" description="Helical" evidence="17">
    <location>
        <begin position="514"/>
        <end position="537"/>
    </location>
</feature>
<feature type="binding site" evidence="15">
    <location>
        <begin position="153"/>
        <end position="157"/>
    </location>
    <ligand>
        <name>GTP</name>
        <dbReference type="ChEBI" id="CHEBI:37565"/>
        <label>1</label>
    </ligand>
</feature>
<keyword evidence="9 17" id="KW-1133">Transmembrane helix</keyword>
<evidence type="ECO:0000256" key="11">
    <source>
        <dbReference type="ARBA" id="ARBA00023065"/>
    </source>
</evidence>
<evidence type="ECO:0000256" key="15">
    <source>
        <dbReference type="PIRSR" id="PIRSR603373-1"/>
    </source>
</evidence>
<keyword evidence="12 15" id="KW-0342">GTP-binding</keyword>
<feature type="transmembrane region" description="Helical" evidence="17">
    <location>
        <begin position="470"/>
        <end position="494"/>
    </location>
</feature>
<feature type="binding site" evidence="15">
    <location>
        <begin position="173"/>
        <end position="176"/>
    </location>
    <ligand>
        <name>GTP</name>
        <dbReference type="ChEBI" id="CHEBI:37565"/>
        <label>1</label>
    </ligand>
</feature>
<dbReference type="Gene3D" id="2.30.30.90">
    <property type="match status" value="1"/>
</dbReference>
<evidence type="ECO:0000256" key="6">
    <source>
        <dbReference type="ARBA" id="ARBA00022519"/>
    </source>
</evidence>
<dbReference type="AlphaFoldDB" id="A0A414J9A8"/>
<evidence type="ECO:0000256" key="9">
    <source>
        <dbReference type="ARBA" id="ARBA00022989"/>
    </source>
</evidence>
<dbReference type="Pfam" id="PF07664">
    <property type="entry name" value="FeoB_C"/>
    <property type="match status" value="1"/>
</dbReference>
<dbReference type="PROSITE" id="PS51711">
    <property type="entry name" value="G_FEOB"/>
    <property type="match status" value="1"/>
</dbReference>
<dbReference type="Gene3D" id="3.40.50.300">
    <property type="entry name" value="P-loop containing nucleotide triphosphate hydrolases"/>
    <property type="match status" value="1"/>
</dbReference>
<dbReference type="SUPFAM" id="SSF52540">
    <property type="entry name" value="P-loop containing nucleoside triphosphate hydrolases"/>
    <property type="match status" value="1"/>
</dbReference>
<feature type="transmembrane region" description="Helical" evidence="17">
    <location>
        <begin position="549"/>
        <end position="574"/>
    </location>
</feature>
<comment type="function">
    <text evidence="1 17">Probable transporter of a GTP-driven Fe(2+) uptake system.</text>
</comment>
<dbReference type="Proteomes" id="UP000283745">
    <property type="component" value="Unassembled WGS sequence"/>
</dbReference>
<dbReference type="Pfam" id="PF04023">
    <property type="entry name" value="FeoA"/>
    <property type="match status" value="1"/>
</dbReference>
<keyword evidence="6" id="KW-0997">Cell inner membrane</keyword>
<reference evidence="20 21" key="1">
    <citation type="submission" date="2018-08" db="EMBL/GenBank/DDBJ databases">
        <title>A genome reference for cultivated species of the human gut microbiota.</title>
        <authorList>
            <person name="Zou Y."/>
            <person name="Xue W."/>
            <person name="Luo G."/>
        </authorList>
    </citation>
    <scope>NUCLEOTIDE SEQUENCE [LARGE SCALE GENOMIC DNA]</scope>
    <source>
        <strain evidence="20 21">AM28-23</strain>
    </source>
</reference>
<dbReference type="Pfam" id="PF02421">
    <property type="entry name" value="FeoB_N"/>
    <property type="match status" value="1"/>
</dbReference>
<dbReference type="NCBIfam" id="TIGR00437">
    <property type="entry name" value="feoB"/>
    <property type="match status" value="1"/>
</dbReference>
<dbReference type="InterPro" id="IPR038157">
    <property type="entry name" value="FeoA_core_dom"/>
</dbReference>
<evidence type="ECO:0000256" key="2">
    <source>
        <dbReference type="ARBA" id="ARBA00004429"/>
    </source>
</evidence>
<dbReference type="GO" id="GO:0005525">
    <property type="term" value="F:GTP binding"/>
    <property type="evidence" value="ECO:0007669"/>
    <property type="project" value="UniProtKB-KW"/>
</dbReference>
<dbReference type="RefSeq" id="WP_118050302.1">
    <property type="nucleotide sequence ID" value="NZ_CABJFK010000003.1"/>
</dbReference>
<dbReference type="InterPro" id="IPR030389">
    <property type="entry name" value="G_FEOB_dom"/>
</dbReference>
<feature type="binding site" evidence="16">
    <location>
        <position position="142"/>
    </location>
    <ligand>
        <name>Mg(2+)</name>
        <dbReference type="ChEBI" id="CHEBI:18420"/>
        <label>2</label>
    </ligand>
</feature>
<feature type="region of interest" description="Disordered" evidence="18">
    <location>
        <begin position="91"/>
        <end position="114"/>
    </location>
</feature>
<feature type="transmembrane region" description="Helical" evidence="17">
    <location>
        <begin position="762"/>
        <end position="786"/>
    </location>
</feature>
<evidence type="ECO:0000256" key="10">
    <source>
        <dbReference type="ARBA" id="ARBA00023004"/>
    </source>
</evidence>
<dbReference type="CDD" id="cd01879">
    <property type="entry name" value="FeoB"/>
    <property type="match status" value="1"/>
</dbReference>
<feature type="binding site" evidence="15">
    <location>
        <begin position="262"/>
        <end position="264"/>
    </location>
    <ligand>
        <name>GTP</name>
        <dbReference type="ChEBI" id="CHEBI:37565"/>
        <label>1</label>
    </ligand>
</feature>
<dbReference type="GO" id="GO:0005886">
    <property type="term" value="C:plasma membrane"/>
    <property type="evidence" value="ECO:0007669"/>
    <property type="project" value="UniProtKB-SubCell"/>
</dbReference>
<dbReference type="GO" id="GO:0015093">
    <property type="term" value="F:ferrous iron transmembrane transporter activity"/>
    <property type="evidence" value="ECO:0007669"/>
    <property type="project" value="UniProtKB-UniRule"/>
</dbReference>
<dbReference type="EMBL" id="QSKF01000003">
    <property type="protein sequence ID" value="RHE41014.1"/>
    <property type="molecule type" value="Genomic_DNA"/>
</dbReference>
<accession>A0A414J9A8</accession>
<evidence type="ECO:0000256" key="3">
    <source>
        <dbReference type="ARBA" id="ARBA00022448"/>
    </source>
</evidence>
<dbReference type="InterPro" id="IPR027417">
    <property type="entry name" value="P-loop_NTPase"/>
</dbReference>
<keyword evidence="10 17" id="KW-0408">Iron</keyword>
<comment type="similarity">
    <text evidence="17">Belongs to the TRAFAC class TrmE-Era-EngA-EngB-Septin-like GTPase superfamily. FeoB GTPase (TC 9.A.8) family.</text>
</comment>
<evidence type="ECO:0000256" key="13">
    <source>
        <dbReference type="ARBA" id="ARBA00023136"/>
    </source>
</evidence>
<keyword evidence="8 15" id="KW-0547">Nucleotide-binding</keyword>
<dbReference type="FunFam" id="3.40.50.300:FF:000426">
    <property type="entry name" value="Ferrous iron transport protein B"/>
    <property type="match status" value="1"/>
</dbReference>
<gene>
    <name evidence="20" type="primary">feoB</name>
    <name evidence="20" type="ORF">DW740_05655</name>
</gene>
<dbReference type="InterPro" id="IPR007167">
    <property type="entry name" value="Fe-transptr_FeoA-like"/>
</dbReference>
<evidence type="ECO:0000256" key="8">
    <source>
        <dbReference type="ARBA" id="ARBA00022741"/>
    </source>
</evidence>
<organism evidence="20 21">
    <name type="scientific">Blautia obeum</name>
    <dbReference type="NCBI Taxonomy" id="40520"/>
    <lineage>
        <taxon>Bacteria</taxon>
        <taxon>Bacillati</taxon>
        <taxon>Bacillota</taxon>
        <taxon>Clostridia</taxon>
        <taxon>Lachnospirales</taxon>
        <taxon>Lachnospiraceae</taxon>
        <taxon>Blautia</taxon>
    </lineage>
</organism>
<feature type="transmembrane region" description="Helical" evidence="17">
    <location>
        <begin position="580"/>
        <end position="599"/>
    </location>
</feature>
<evidence type="ECO:0000256" key="12">
    <source>
        <dbReference type="ARBA" id="ARBA00023134"/>
    </source>
</evidence>
<evidence type="ECO:0000256" key="1">
    <source>
        <dbReference type="ARBA" id="ARBA00003926"/>
    </source>
</evidence>
<proteinExistence type="inferred from homology"/>
<dbReference type="GO" id="GO:0046914">
    <property type="term" value="F:transition metal ion binding"/>
    <property type="evidence" value="ECO:0007669"/>
    <property type="project" value="InterPro"/>
</dbReference>
<dbReference type="InterPro" id="IPR041069">
    <property type="entry name" value="FeoB_Cyto"/>
</dbReference>
<feature type="binding site" evidence="16">
    <location>
        <position position="139"/>
    </location>
    <ligand>
        <name>Mg(2+)</name>
        <dbReference type="ChEBI" id="CHEBI:18420"/>
        <label>2</label>
    </ligand>
</feature>
<keyword evidence="13 17" id="KW-0472">Membrane</keyword>
<keyword evidence="5 17" id="KW-0410">Iron transport</keyword>
<evidence type="ECO:0000259" key="19">
    <source>
        <dbReference type="PROSITE" id="PS51711"/>
    </source>
</evidence>
<feature type="binding site" evidence="16">
    <location>
        <position position="143"/>
    </location>
    <ligand>
        <name>Mg(2+)</name>
        <dbReference type="ChEBI" id="CHEBI:18420"/>
        <label>2</label>
    </ligand>
</feature>
<feature type="transmembrane region" description="Helical" evidence="17">
    <location>
        <begin position="409"/>
        <end position="434"/>
    </location>
</feature>
<feature type="binding site" evidence="15">
    <location>
        <begin position="128"/>
        <end position="135"/>
    </location>
    <ligand>
        <name>GTP</name>
        <dbReference type="ChEBI" id="CHEBI:37565"/>
        <label>1</label>
    </ligand>
</feature>
<keyword evidence="4" id="KW-1003">Cell membrane</keyword>
<sequence length="787" mass="86306">MTSLRELPIGKTATIRSVGGEGALRQHFLDMGLIPKGEVTMVKYAPMGDPMELRIHSYELTLRLADAEKIEIENIRDAVSVPDSRALHKNNTARTIPHPGLGEGGKYHKKKTEHPLPDNEILTFALAGNQNCGKTTLFNQLTGSSQHVGNFPGVTVDRKDGNIRGKSNTLVTDLPGIYSMSPYSSEEIVTRNFVLDEHPKGIINIVDATNIERNLYLTMQLMELDIPMVLALNMMDEVRENGGSILVNQMEDMLGIPVIPISAAKNEGIDELVQHAVHVAKYQERPQAIDFCDVNEDGGAVHRCLHAIMHLIEDHAKAAGIPVRFAAAKLAEGDSLIMESLKLDQNEKETLEHIVKQMEKERGLDRAAAIAHMRFDFIEKVCDETVVKPKESKEHLRSMKIDRILTGKYTAIPCFIGIMGLVFFLTFSVIGAFLQNILEMGITALGNIVDHWISAAGVNDVIHSLVMDGVFNGVGSVLSFLPVIVTLFFFLSLLEDSGYMARVAFVMDKLLRKIGLSGRSIVPMLVGFGCTVPGVMASRTLPSERDRKMTILLTPFMSCSAKLPIYAFFTAAFFPKHGALVMIALYFGGILMGILMALLMRRTLFSGEAVPFVMELPNYRMPGAKNVGHLLWDKAKDFLQRAFTVIFMATLVIWFLQTFDVHLSIVTDSKDSILAMVASVVAPIFKPMGFGDWRISTALITGFMAKESVVSTLSVLFGSTAALLGCITPLAAASLLAFCLLYTPCVAAIASVKRELGSKWAVGVVVGQCVIAWIVAFVVHLVGGFFF</sequence>
<evidence type="ECO:0000256" key="17">
    <source>
        <dbReference type="RuleBase" id="RU362098"/>
    </source>
</evidence>
<evidence type="ECO:0000256" key="5">
    <source>
        <dbReference type="ARBA" id="ARBA00022496"/>
    </source>
</evidence>
<name>A0A414J9A8_9FIRM</name>
<feature type="binding site" evidence="15">
    <location>
        <begin position="233"/>
        <end position="236"/>
    </location>
    <ligand>
        <name>GTP</name>
        <dbReference type="ChEBI" id="CHEBI:37565"/>
        <label>1</label>
    </ligand>
</feature>
<dbReference type="InterPro" id="IPR011640">
    <property type="entry name" value="Fe2_transport_prot_B_C"/>
</dbReference>
<keyword evidence="7 17" id="KW-0812">Transmembrane</keyword>
<dbReference type="SMART" id="SM00899">
    <property type="entry name" value="FeoA"/>
    <property type="match status" value="1"/>
</dbReference>
<evidence type="ECO:0000256" key="7">
    <source>
        <dbReference type="ARBA" id="ARBA00022692"/>
    </source>
</evidence>
<evidence type="ECO:0000256" key="14">
    <source>
        <dbReference type="NCBIfam" id="TIGR00437"/>
    </source>
</evidence>
<evidence type="ECO:0000313" key="20">
    <source>
        <dbReference type="EMBL" id="RHE41014.1"/>
    </source>
</evidence>
<dbReference type="PANTHER" id="PTHR43185:SF1">
    <property type="entry name" value="FE(2+) TRANSPORTER FEOB"/>
    <property type="match status" value="1"/>
</dbReference>
<keyword evidence="16" id="KW-0460">Magnesium</keyword>